<keyword evidence="3" id="KW-1185">Reference proteome</keyword>
<dbReference type="EMBL" id="LGKO01000002">
    <property type="protein sequence ID" value="KPL84548.1"/>
    <property type="molecule type" value="Genomic_DNA"/>
</dbReference>
<evidence type="ECO:0000313" key="3">
    <source>
        <dbReference type="Proteomes" id="UP000050544"/>
    </source>
</evidence>
<accession>A0A0P6XY39</accession>
<feature type="domain" description="Phospholipase/carboxylesterase/thioesterase" evidence="1">
    <location>
        <begin position="17"/>
        <end position="173"/>
    </location>
</feature>
<proteinExistence type="predicted"/>
<evidence type="ECO:0000259" key="1">
    <source>
        <dbReference type="Pfam" id="PF02230"/>
    </source>
</evidence>
<protein>
    <recommendedName>
        <fullName evidence="1">Phospholipase/carboxylesterase/thioesterase domain-containing protein</fullName>
    </recommendedName>
</protein>
<dbReference type="AlphaFoldDB" id="A0A0P6XY39"/>
<dbReference type="Proteomes" id="UP000050544">
    <property type="component" value="Unassembled WGS sequence"/>
</dbReference>
<dbReference type="GO" id="GO:0016787">
    <property type="term" value="F:hydrolase activity"/>
    <property type="evidence" value="ECO:0007669"/>
    <property type="project" value="InterPro"/>
</dbReference>
<sequence length="180" mass="19790">MEIFIRRMAPNRWIFAPQAPYTAEPGGYAWVPPTPERPAPWETFAQSALKLKDDMVEWLTSFSLPAIPVDLMGFSQGAAMALTFTLLFPERVNRLVILAGFLPKGGKKALRPGLLSGKACFLAHGYNDEIVPLERAKECIEALETTGAKVTTCLDNVGHRVSARCLHAMLEFLGFNAQGV</sequence>
<organism evidence="2 3">
    <name type="scientific">Thermanaerothrix daxensis</name>
    <dbReference type="NCBI Taxonomy" id="869279"/>
    <lineage>
        <taxon>Bacteria</taxon>
        <taxon>Bacillati</taxon>
        <taxon>Chloroflexota</taxon>
        <taxon>Anaerolineae</taxon>
        <taxon>Anaerolineales</taxon>
        <taxon>Anaerolineaceae</taxon>
        <taxon>Thermanaerothrix</taxon>
    </lineage>
</organism>
<dbReference type="SUPFAM" id="SSF53474">
    <property type="entry name" value="alpha/beta-Hydrolases"/>
    <property type="match status" value="1"/>
</dbReference>
<dbReference type="InterPro" id="IPR003140">
    <property type="entry name" value="PLipase/COase/thioEstase"/>
</dbReference>
<reference evidence="2 3" key="1">
    <citation type="submission" date="2015-07" db="EMBL/GenBank/DDBJ databases">
        <title>Whole genome sequence of Thermanaerothrix daxensis DSM 23592.</title>
        <authorList>
            <person name="Hemp J."/>
            <person name="Ward L.M."/>
            <person name="Pace L.A."/>
            <person name="Fischer W.W."/>
        </authorList>
    </citation>
    <scope>NUCLEOTIDE SEQUENCE [LARGE SCALE GENOMIC DNA]</scope>
    <source>
        <strain evidence="2 3">GNS-1</strain>
    </source>
</reference>
<gene>
    <name evidence="2" type="ORF">SE15_05570</name>
</gene>
<dbReference type="STRING" id="869279.SE15_05570"/>
<evidence type="ECO:0000313" key="2">
    <source>
        <dbReference type="EMBL" id="KPL84548.1"/>
    </source>
</evidence>
<name>A0A0P6XY39_9CHLR</name>
<dbReference type="Gene3D" id="3.40.50.1820">
    <property type="entry name" value="alpha/beta hydrolase"/>
    <property type="match status" value="1"/>
</dbReference>
<comment type="caution">
    <text evidence="2">The sequence shown here is derived from an EMBL/GenBank/DDBJ whole genome shotgun (WGS) entry which is preliminary data.</text>
</comment>
<dbReference type="InterPro" id="IPR029058">
    <property type="entry name" value="AB_hydrolase_fold"/>
</dbReference>
<dbReference type="Pfam" id="PF02230">
    <property type="entry name" value="Abhydrolase_2"/>
    <property type="match status" value="1"/>
</dbReference>